<proteinExistence type="predicted"/>
<gene>
    <name evidence="1" type="ORF">EPI10_010293</name>
</gene>
<comment type="caution">
    <text evidence="1">The sequence shown here is derived from an EMBL/GenBank/DDBJ whole genome shotgun (WGS) entry which is preliminary data.</text>
</comment>
<dbReference type="Proteomes" id="UP000325315">
    <property type="component" value="Unassembled WGS sequence"/>
</dbReference>
<reference evidence="1" key="1">
    <citation type="submission" date="2019-08" db="EMBL/GenBank/DDBJ databases">
        <authorList>
            <person name="Liu F."/>
        </authorList>
    </citation>
    <scope>NUCLEOTIDE SEQUENCE [LARGE SCALE GENOMIC DNA]</scope>
    <source>
        <strain evidence="1">PA1801</strain>
        <tissue evidence="1">Leaf</tissue>
    </source>
</reference>
<accession>A0A5B6W3T2</accession>
<evidence type="ECO:0000313" key="2">
    <source>
        <dbReference type="Proteomes" id="UP000325315"/>
    </source>
</evidence>
<sequence>MFFHVRSSGKYHGGSSKAKLISHEKSAVAVVNPLHHYRITFLTPHRALKTQRKITNKSINRKFVSAVLMPFACLPRYASSLFSITKTLKIPFISLPNIAVTTLSISQSKPLPFAFPG</sequence>
<organism evidence="1 2">
    <name type="scientific">Gossypium australe</name>
    <dbReference type="NCBI Taxonomy" id="47621"/>
    <lineage>
        <taxon>Eukaryota</taxon>
        <taxon>Viridiplantae</taxon>
        <taxon>Streptophyta</taxon>
        <taxon>Embryophyta</taxon>
        <taxon>Tracheophyta</taxon>
        <taxon>Spermatophyta</taxon>
        <taxon>Magnoliopsida</taxon>
        <taxon>eudicotyledons</taxon>
        <taxon>Gunneridae</taxon>
        <taxon>Pentapetalae</taxon>
        <taxon>rosids</taxon>
        <taxon>malvids</taxon>
        <taxon>Malvales</taxon>
        <taxon>Malvaceae</taxon>
        <taxon>Malvoideae</taxon>
        <taxon>Gossypium</taxon>
    </lineage>
</organism>
<dbReference type="EMBL" id="SMMG02000004">
    <property type="protein sequence ID" value="KAA3476300.1"/>
    <property type="molecule type" value="Genomic_DNA"/>
</dbReference>
<protein>
    <submittedName>
        <fullName evidence="1">Uncharacterized protein</fullName>
    </submittedName>
</protein>
<dbReference type="AlphaFoldDB" id="A0A5B6W3T2"/>
<name>A0A5B6W3T2_9ROSI</name>
<keyword evidence="2" id="KW-1185">Reference proteome</keyword>
<evidence type="ECO:0000313" key="1">
    <source>
        <dbReference type="EMBL" id="KAA3476300.1"/>
    </source>
</evidence>